<dbReference type="InterPro" id="IPR005467">
    <property type="entry name" value="His_kinase_dom"/>
</dbReference>
<dbReference type="GO" id="GO:0000155">
    <property type="term" value="F:phosphorelay sensor kinase activity"/>
    <property type="evidence" value="ECO:0007669"/>
    <property type="project" value="InterPro"/>
</dbReference>
<dbReference type="Pfam" id="PF00989">
    <property type="entry name" value="PAS"/>
    <property type="match status" value="1"/>
</dbReference>
<dbReference type="InterPro" id="IPR013767">
    <property type="entry name" value="PAS_fold"/>
</dbReference>
<evidence type="ECO:0000256" key="1">
    <source>
        <dbReference type="ARBA" id="ARBA00000085"/>
    </source>
</evidence>
<dbReference type="AlphaFoldDB" id="A0A426TQE1"/>
<dbReference type="GO" id="GO:0009927">
    <property type="term" value="F:histidine phosphotransfer kinase activity"/>
    <property type="evidence" value="ECO:0007669"/>
    <property type="project" value="TreeGrafter"/>
</dbReference>
<evidence type="ECO:0000313" key="17">
    <source>
        <dbReference type="Proteomes" id="UP000280307"/>
    </source>
</evidence>
<proteinExistence type="predicted"/>
<dbReference type="Proteomes" id="UP000280307">
    <property type="component" value="Unassembled WGS sequence"/>
</dbReference>
<dbReference type="GO" id="GO:0006355">
    <property type="term" value="P:regulation of DNA-templated transcription"/>
    <property type="evidence" value="ECO:0007669"/>
    <property type="project" value="InterPro"/>
</dbReference>
<dbReference type="SUPFAM" id="SSF55874">
    <property type="entry name" value="ATPase domain of HSP90 chaperone/DNA topoisomerase II/histidine kinase"/>
    <property type="match status" value="1"/>
</dbReference>
<dbReference type="CDD" id="cd00082">
    <property type="entry name" value="HisKA"/>
    <property type="match status" value="1"/>
</dbReference>
<evidence type="ECO:0000256" key="11">
    <source>
        <dbReference type="ARBA" id="ARBA00023136"/>
    </source>
</evidence>
<name>A0A426TQE1_9CHLR</name>
<keyword evidence="11 12" id="KW-0472">Membrane</keyword>
<dbReference type="EMBL" id="RSAS01000951">
    <property type="protein sequence ID" value="RRR65446.1"/>
    <property type="molecule type" value="Genomic_DNA"/>
</dbReference>
<dbReference type="SUPFAM" id="SSF158472">
    <property type="entry name" value="HAMP domain-like"/>
    <property type="match status" value="1"/>
</dbReference>
<evidence type="ECO:0000256" key="3">
    <source>
        <dbReference type="ARBA" id="ARBA00012438"/>
    </source>
</evidence>
<dbReference type="GO" id="GO:0005524">
    <property type="term" value="F:ATP binding"/>
    <property type="evidence" value="ECO:0007669"/>
    <property type="project" value="UniProtKB-KW"/>
</dbReference>
<feature type="transmembrane region" description="Helical" evidence="12">
    <location>
        <begin position="20"/>
        <end position="40"/>
    </location>
</feature>
<evidence type="ECO:0000259" key="15">
    <source>
        <dbReference type="PROSITE" id="PS50885"/>
    </source>
</evidence>
<dbReference type="InterPro" id="IPR000014">
    <property type="entry name" value="PAS"/>
</dbReference>
<dbReference type="PROSITE" id="PS50885">
    <property type="entry name" value="HAMP"/>
    <property type="match status" value="1"/>
</dbReference>
<evidence type="ECO:0000256" key="6">
    <source>
        <dbReference type="ARBA" id="ARBA00022679"/>
    </source>
</evidence>
<dbReference type="InterPro" id="IPR003594">
    <property type="entry name" value="HATPase_dom"/>
</dbReference>
<dbReference type="CDD" id="cd16922">
    <property type="entry name" value="HATPase_EvgS-ArcB-TorS-like"/>
    <property type="match status" value="1"/>
</dbReference>
<comment type="caution">
    <text evidence="16">The sequence shown here is derived from an EMBL/GenBank/DDBJ whole genome shotgun (WGS) entry which is preliminary data.</text>
</comment>
<evidence type="ECO:0000256" key="7">
    <source>
        <dbReference type="ARBA" id="ARBA00022741"/>
    </source>
</evidence>
<dbReference type="InterPro" id="IPR036097">
    <property type="entry name" value="HisK_dim/P_sf"/>
</dbReference>
<dbReference type="PROSITE" id="PS50109">
    <property type="entry name" value="HIS_KIN"/>
    <property type="match status" value="1"/>
</dbReference>
<dbReference type="CDD" id="cd06225">
    <property type="entry name" value="HAMP"/>
    <property type="match status" value="1"/>
</dbReference>
<evidence type="ECO:0000256" key="9">
    <source>
        <dbReference type="ARBA" id="ARBA00022840"/>
    </source>
</evidence>
<feature type="domain" description="Histidine kinase" evidence="13">
    <location>
        <begin position="513"/>
        <end position="734"/>
    </location>
</feature>
<evidence type="ECO:0000256" key="5">
    <source>
        <dbReference type="ARBA" id="ARBA00022553"/>
    </source>
</evidence>
<evidence type="ECO:0000313" key="16">
    <source>
        <dbReference type="EMBL" id="RRR65446.1"/>
    </source>
</evidence>
<keyword evidence="9" id="KW-0067">ATP-binding</keyword>
<dbReference type="PRINTS" id="PR00344">
    <property type="entry name" value="BCTRLSENSOR"/>
</dbReference>
<evidence type="ECO:0000256" key="8">
    <source>
        <dbReference type="ARBA" id="ARBA00022777"/>
    </source>
</evidence>
<dbReference type="Gene3D" id="6.10.340.10">
    <property type="match status" value="1"/>
</dbReference>
<dbReference type="Gene3D" id="1.10.287.130">
    <property type="match status" value="1"/>
</dbReference>
<keyword evidence="12" id="KW-1133">Transmembrane helix</keyword>
<dbReference type="PANTHER" id="PTHR43047:SF72">
    <property type="entry name" value="OSMOSENSING HISTIDINE PROTEIN KINASE SLN1"/>
    <property type="match status" value="1"/>
</dbReference>
<dbReference type="Pfam" id="PF00672">
    <property type="entry name" value="HAMP"/>
    <property type="match status" value="1"/>
</dbReference>
<keyword evidence="8" id="KW-0418">Kinase</keyword>
<feature type="domain" description="HAMP" evidence="15">
    <location>
        <begin position="338"/>
        <end position="390"/>
    </location>
</feature>
<keyword evidence="5" id="KW-0597">Phosphoprotein</keyword>
<gene>
    <name evidence="16" type="ORF">EI684_23075</name>
</gene>
<organism evidence="16 17">
    <name type="scientific">Candidatus Viridilinea halotolerans</name>
    <dbReference type="NCBI Taxonomy" id="2491704"/>
    <lineage>
        <taxon>Bacteria</taxon>
        <taxon>Bacillati</taxon>
        <taxon>Chloroflexota</taxon>
        <taxon>Chloroflexia</taxon>
        <taxon>Chloroflexales</taxon>
        <taxon>Chloroflexineae</taxon>
        <taxon>Oscillochloridaceae</taxon>
        <taxon>Candidatus Viridilinea</taxon>
    </lineage>
</organism>
<sequence length="749" mass="81862">MKKLWKWFNSQLRYQIVMPFLILTTVVTVVGGLLVLYFLAQSLNERIDNQLATITRAANDAVVTQEDANLQFLRQIAFSPGIPESNIPSTGQALARNDRQGFAASIDPYFRLTRTQANIRSIDRLIAFNQSGQTIVDFEYPSGVITNNYVANESFDARAIPFVDYILSGEDDEIGDKFAGIATISDVNYFITVAPVYYNDEIVGGLIAAMRLDSLLVMLRDRSQAGAMSIHDQTGAVLNSTLGDEVGTIKAEVMQDFWTHPDVQSGRKPVYDIEKVGQREFKFSYVPLTIRNDSFGILAPAVINDFALSAWESTFWPVVFTVVLFSCVIIVVGISTANFITRPLEHLVQTAKDVASGKLDRRASVKVDNEIGQLATSFNTMTEYLIQLYDQVQAEAVQRAAIVDSITDGIVVVDDQGVVQLINRATRHLMGLADDAPPPRKLSDIPMEKLVEGVPGFGTQRAQDLYNLGEYIVRASIAPVVGSDNVRSGYVCVLQDMTAEVAVDRAKTNFIGTISHELKTPLTVIGGNADLLLRGLAGKLEDDQASFVETIRLNANNMASLLQNVILVADLDAGVTTIDLAPVELMRPVDEARWRVQSQIKAKGLALNIQIPSELAPVLADFDHVRQVVSQLLDNARRYTSAGSITVRALDQGDHVRVEVEDTGRGVAPDMQEQIFHRFIRGDGASEGINSAERGIGLGLAISKQLVERQGGTIGVESTPGQGSTFYFTLRYANDPSSPEKAPSLAAAD</sequence>
<comment type="catalytic activity">
    <reaction evidence="1">
        <text>ATP + protein L-histidine = ADP + protein N-phospho-L-histidine.</text>
        <dbReference type="EC" id="2.7.13.3"/>
    </reaction>
</comment>
<dbReference type="Gene3D" id="3.30.450.20">
    <property type="entry name" value="PAS domain"/>
    <property type="match status" value="1"/>
</dbReference>
<keyword evidence="7" id="KW-0547">Nucleotide-binding</keyword>
<evidence type="ECO:0000256" key="12">
    <source>
        <dbReference type="SAM" id="Phobius"/>
    </source>
</evidence>
<feature type="transmembrane region" description="Helical" evidence="12">
    <location>
        <begin position="315"/>
        <end position="340"/>
    </location>
</feature>
<dbReference type="SUPFAM" id="SSF55785">
    <property type="entry name" value="PYP-like sensor domain (PAS domain)"/>
    <property type="match status" value="1"/>
</dbReference>
<evidence type="ECO:0000256" key="2">
    <source>
        <dbReference type="ARBA" id="ARBA00004236"/>
    </source>
</evidence>
<protein>
    <recommendedName>
        <fullName evidence="3">histidine kinase</fullName>
        <ecNumber evidence="3">2.7.13.3</ecNumber>
    </recommendedName>
</protein>
<dbReference type="Gene3D" id="3.30.565.10">
    <property type="entry name" value="Histidine kinase-like ATPase, C-terminal domain"/>
    <property type="match status" value="1"/>
</dbReference>
<dbReference type="PROSITE" id="PS50112">
    <property type="entry name" value="PAS"/>
    <property type="match status" value="1"/>
</dbReference>
<feature type="domain" description="PAS" evidence="14">
    <location>
        <begin position="402"/>
        <end position="435"/>
    </location>
</feature>
<dbReference type="EC" id="2.7.13.3" evidence="3"/>
<keyword evidence="6" id="KW-0808">Transferase</keyword>
<dbReference type="Pfam" id="PF02518">
    <property type="entry name" value="HATPase_c"/>
    <property type="match status" value="1"/>
</dbReference>
<dbReference type="GO" id="GO:0005886">
    <property type="term" value="C:plasma membrane"/>
    <property type="evidence" value="ECO:0007669"/>
    <property type="project" value="UniProtKB-SubCell"/>
</dbReference>
<keyword evidence="12" id="KW-0812">Transmembrane</keyword>
<dbReference type="SMART" id="SM00304">
    <property type="entry name" value="HAMP"/>
    <property type="match status" value="1"/>
</dbReference>
<evidence type="ECO:0000256" key="10">
    <source>
        <dbReference type="ARBA" id="ARBA00023012"/>
    </source>
</evidence>
<comment type="subcellular location">
    <subcellularLocation>
        <location evidence="2">Cell membrane</location>
    </subcellularLocation>
</comment>
<dbReference type="InterPro" id="IPR035965">
    <property type="entry name" value="PAS-like_dom_sf"/>
</dbReference>
<dbReference type="PANTHER" id="PTHR43047">
    <property type="entry name" value="TWO-COMPONENT HISTIDINE PROTEIN KINASE"/>
    <property type="match status" value="1"/>
</dbReference>
<dbReference type="SMART" id="SM00388">
    <property type="entry name" value="HisKA"/>
    <property type="match status" value="1"/>
</dbReference>
<evidence type="ECO:0000259" key="14">
    <source>
        <dbReference type="PROSITE" id="PS50112"/>
    </source>
</evidence>
<dbReference type="InterPro" id="IPR036890">
    <property type="entry name" value="HATPase_C_sf"/>
</dbReference>
<dbReference type="InterPro" id="IPR004358">
    <property type="entry name" value="Sig_transdc_His_kin-like_C"/>
</dbReference>
<dbReference type="SUPFAM" id="SSF47384">
    <property type="entry name" value="Homodimeric domain of signal transducing histidine kinase"/>
    <property type="match status" value="1"/>
</dbReference>
<dbReference type="InterPro" id="IPR003660">
    <property type="entry name" value="HAMP_dom"/>
</dbReference>
<evidence type="ECO:0000256" key="4">
    <source>
        <dbReference type="ARBA" id="ARBA00022475"/>
    </source>
</evidence>
<dbReference type="SMART" id="SM00387">
    <property type="entry name" value="HATPase_c"/>
    <property type="match status" value="1"/>
</dbReference>
<dbReference type="InterPro" id="IPR003661">
    <property type="entry name" value="HisK_dim/P_dom"/>
</dbReference>
<evidence type="ECO:0000259" key="13">
    <source>
        <dbReference type="PROSITE" id="PS50109"/>
    </source>
</evidence>
<keyword evidence="4" id="KW-1003">Cell membrane</keyword>
<keyword evidence="10" id="KW-0902">Two-component regulatory system</keyword>
<dbReference type="Pfam" id="PF00512">
    <property type="entry name" value="HisKA"/>
    <property type="match status" value="1"/>
</dbReference>
<reference evidence="16 17" key="1">
    <citation type="submission" date="2018-12" db="EMBL/GenBank/DDBJ databases">
        <title>Genome Sequence of Candidatus Viridilinea halotolerans isolated from saline sulfide-rich spring.</title>
        <authorList>
            <person name="Grouzdev D.S."/>
            <person name="Burganskaya E.I."/>
            <person name="Krutkina M.S."/>
            <person name="Sukhacheva M.V."/>
            <person name="Gorlenko V.M."/>
        </authorList>
    </citation>
    <scope>NUCLEOTIDE SEQUENCE [LARGE SCALE GENOMIC DNA]</scope>
    <source>
        <strain evidence="16">Chok-6</strain>
    </source>
</reference>
<dbReference type="FunFam" id="3.30.565.10:FF:000023">
    <property type="entry name" value="PAS domain-containing sensor histidine kinase"/>
    <property type="match status" value="1"/>
</dbReference>
<accession>A0A426TQE1</accession>